<dbReference type="SUPFAM" id="SSF49478">
    <property type="entry name" value="Cna protein B-type domain"/>
    <property type="match status" value="1"/>
</dbReference>
<dbReference type="Gene3D" id="2.60.40.1170">
    <property type="entry name" value="Mu homology domain, subdomain B"/>
    <property type="match status" value="1"/>
</dbReference>
<dbReference type="InterPro" id="IPR013784">
    <property type="entry name" value="Carb-bd-like_fold"/>
</dbReference>
<name>A0ABY9T157_BREBE</name>
<keyword evidence="3" id="KW-0732">Signal</keyword>
<dbReference type="Pfam" id="PF01345">
    <property type="entry name" value="DUF11"/>
    <property type="match status" value="1"/>
</dbReference>
<sequence>MAYPADNQFIPFSLGGVPFGDVPNDESPGSADIVGDATFPAVFLAYDGTTLYFRMRVNEDPRNSQKTGFQNFAWGYLINTNGVAGTYQWMLGVQGLRNRIALIQNTIVQANSWNDPAEGTDGNGTPNWQSPIINFDTARVRLTGDGSNFGGTPDYFIDLVMPAAAFLSTLSINTLTSLRFIPFSSANDNNYNKDSLRASEGFAFTAAFSNPGTVAVSDVRAGLAIDKQLTGGPGNVTTGQVSQWTGSIVVSNPGKSQANNVVVNDLIELDQITAITVNSASTGSVVYNPLTKVLSWTLGNVAAGATATLAFTVSGIYTNSSGGTRSLDTAMVSGLDSFSGGKIAPVQDQIFLNVIASGSIAGVVLDQATNFPLAGATAELFDSSLALVGTTTSNADGAYSFAGLTPATYSLAVSLPTYDQKIQIATVSLGQTTHATVLLSPTPGSIAGTVTIQGAAPIAGALVKLVNGAGVTVSQVATGASGTYQFAGIAPGAYTVTVSADACQSNSAAVNVGKAQSTTHDVVLQPLPAQLSGAVTGPGNVPVVGALVEVLSQSGMPVTEAATDGTGAYLLNKLTAGVYQVRASAAGFSAQYAGVSLVPGDAKILSFRLSALPGTVSGTVTDGETSADLAFASVKVVTTGGVIVGSTLTDINGEYTLSSIPPGSYALVVVAQGYASKTVGIQVSAGGTTQADLALEFLAGVLSGTMTDTAMNPIANGTVTVSKGAVPIAHALTDAAGGFSFPHLAPDSYLVTANADTFATVTLGATIYPMQMTILSMVLLSTAGALAGQVVDSSGQPIQGALVTVRENVPGGPVAASVLTDGNGQYGVPGLLPQSYAVMVSAADKATYVTAAVIQSGATTTLNAQLADLPGSIFGTILDATNGLPITGANVEVSVLNSAGAVVASTYSDLSGNYVISGLSPGSYTVSVSAADYRSGSATAAVSANAATTVSLSLFPSPGEIQGRILAQGTSAPIAGAQVNVLDANGSLVDTARTDSQGNFQMSGLGAGHYTVIGSAGGYQSNRTGANVLADTTTSVESLLAMEFGTIKGVIAPAVPGTVVRIFDIQNILIASQLTGEDGTFSLAGVAPETYVVTAAAAGYSVQSVGTVVSAGGTSYVSLSMTPDPAMIAGTVRDTGLTPISNAIIRVLDAGETTLGFGYTDASGAYTIGNLPAGTFTVTATAPGFSNGMVGVTLAPGESETGLGFVLTANPGGISGQIADASAPGTPLVGASILVRSVSAGNVAASTHTDMFGNFVINHLVPGAYTVAASAPGYAARTIGVNVVSGDTTDASSVLFPLPGAVAGVIVNGQGTPVTGSNLNVKLLDNAQVVLQSLLASADGTFSFGNVAPGTYTVLGNAPGYGAGSVGVTVTANAVASATVVLKDLPAVLSGLVMNQATGMGIPGSKVLVTDVRGLLITQVLTDGLGTFQIENLPPQVINVTVSAPYFSSASQSVLLQAGQTSNFQQTLTADPGSLSGTVTDQNTGLPIPGATVIVYDSTRAPVVSVVTDPYGNYSVSHLAPGVYTVNTSAAGFGSDAAGAEIQAGSSSVLSFALVGLPGSIAGTVRDESSGLPIPGAVITVRQGSPSGTIMTILVANDQGSYSTGGLSAGSYTLIATAAEYAAEASTTLVGQGAATVLDFSLPPLPSGVSGEVSDAWVSTPLPNSLVRLLDDNSTILFSSQTDAQGRYMIDGFQAGNYTLLVRQADYQRQNVSFAVEAGATAMVDVQLIPDPGTLRGTVLDAFDGTPLVGVDVIVYFPSTNNLLARTITDGLGHFVIEGLAPLTYTLSISTDRYATQVVGATIFSVTTTVIAVGLPPNPATVTGRVQTDAGTSIPNASVQVKDSHGTLFGSAVTDDLGNYSIGNLPPGTYIVRAMESGFAAAMQTVTVGAGQTVAGLTLTMAALPGSLAGSVIDQVTGLSISGAAVAIQLYANGQFVSNTVTNNEGQFLVAGLPEGMYNVIASADGYGTTYRTVSVLGGQTATKTVGMLPLAGDISGSVLLPDGAQAQGNNIQLALFDANRVRLQNILAQPDGTFRFVNVAPGTYTVQGMIPGIGMGSAQAVVLADQTTFITIRLSATGSITGAVRSSATGLPIAGAVVRVQARQSPVGIVATVQTDGQGRYIVPDLAPGSYLVVVSAPGYAAEAAVATVETGATTVLDFLLRVQLAVGYVRVRSC</sequence>
<evidence type="ECO:0000259" key="4">
    <source>
        <dbReference type="Pfam" id="PF01345"/>
    </source>
</evidence>
<dbReference type="InterPro" id="IPR001434">
    <property type="entry name" value="OmcB-like_DUF11"/>
</dbReference>
<dbReference type="SUPFAM" id="SSF49452">
    <property type="entry name" value="Starch-binding domain-like"/>
    <property type="match status" value="11"/>
</dbReference>
<dbReference type="InterPro" id="IPR008969">
    <property type="entry name" value="CarboxyPept-like_regulatory"/>
</dbReference>
<proteinExistence type="inferred from homology"/>
<dbReference type="PANTHER" id="PTHR36108:SF13">
    <property type="entry name" value="COLOSSIN-B-RELATED"/>
    <property type="match status" value="1"/>
</dbReference>
<evidence type="ECO:0000256" key="1">
    <source>
        <dbReference type="ARBA" id="ARBA00007257"/>
    </source>
</evidence>
<dbReference type="Gene3D" id="2.60.40.1120">
    <property type="entry name" value="Carboxypeptidase-like, regulatory domain"/>
    <property type="match status" value="21"/>
</dbReference>
<evidence type="ECO:0000256" key="3">
    <source>
        <dbReference type="ARBA" id="ARBA00022729"/>
    </source>
</evidence>
<keyword evidence="2" id="KW-0964">Secreted</keyword>
<gene>
    <name evidence="5" type="ORF">RGB73_23315</name>
</gene>
<protein>
    <submittedName>
        <fullName evidence="5">Carboxypeptidase regulatory-like domain-containing protein</fullName>
    </submittedName>
</protein>
<comment type="similarity">
    <text evidence="1">Belongs to the serine-aspartate repeat-containing protein (SDr) family.</text>
</comment>
<dbReference type="EMBL" id="CP134050">
    <property type="protein sequence ID" value="WNC13594.1"/>
    <property type="molecule type" value="Genomic_DNA"/>
</dbReference>
<reference evidence="5 6" key="1">
    <citation type="submission" date="2023-09" db="EMBL/GenBank/DDBJ databases">
        <title>Complete Genome and Methylome dissection of Bacillus brevis NEB573 original source of BbsI restriction endonuclease.</title>
        <authorList>
            <person name="Fomenkov A."/>
            <person name="Roberts R.D."/>
        </authorList>
    </citation>
    <scope>NUCLEOTIDE SEQUENCE [LARGE SCALE GENOMIC DNA]</scope>
    <source>
        <strain evidence="5 6">NEB573</strain>
    </source>
</reference>
<evidence type="ECO:0000313" key="5">
    <source>
        <dbReference type="EMBL" id="WNC13594.1"/>
    </source>
</evidence>
<evidence type="ECO:0000313" key="6">
    <source>
        <dbReference type="Proteomes" id="UP001256827"/>
    </source>
</evidence>
<keyword evidence="6" id="KW-1185">Reference proteome</keyword>
<dbReference type="Proteomes" id="UP001256827">
    <property type="component" value="Chromosome"/>
</dbReference>
<dbReference type="SUPFAM" id="SSF49464">
    <property type="entry name" value="Carboxypeptidase regulatory domain-like"/>
    <property type="match status" value="9"/>
</dbReference>
<feature type="domain" description="DUF11" evidence="4">
    <location>
        <begin position="237"/>
        <end position="319"/>
    </location>
</feature>
<dbReference type="PANTHER" id="PTHR36108">
    <property type="entry name" value="COLOSSIN-B-RELATED"/>
    <property type="match status" value="1"/>
</dbReference>
<dbReference type="Pfam" id="PF13620">
    <property type="entry name" value="CarboxypepD_reg"/>
    <property type="match status" value="19"/>
</dbReference>
<dbReference type="RefSeq" id="WP_310765140.1">
    <property type="nucleotide sequence ID" value="NZ_CP134050.1"/>
</dbReference>
<evidence type="ECO:0000256" key="2">
    <source>
        <dbReference type="ARBA" id="ARBA00022525"/>
    </source>
</evidence>
<accession>A0ABY9T157</accession>
<organism evidence="5 6">
    <name type="scientific">Brevibacillus brevis</name>
    <name type="common">Bacillus brevis</name>
    <dbReference type="NCBI Taxonomy" id="1393"/>
    <lineage>
        <taxon>Bacteria</taxon>
        <taxon>Bacillati</taxon>
        <taxon>Bacillota</taxon>
        <taxon>Bacilli</taxon>
        <taxon>Bacillales</taxon>
        <taxon>Paenibacillaceae</taxon>
        <taxon>Brevibacillus</taxon>
    </lineage>
</organism>